<organism evidence="12 13">
    <name type="scientific">Diploptera punctata</name>
    <name type="common">Pacific beetle cockroach</name>
    <dbReference type="NCBI Taxonomy" id="6984"/>
    <lineage>
        <taxon>Eukaryota</taxon>
        <taxon>Metazoa</taxon>
        <taxon>Ecdysozoa</taxon>
        <taxon>Arthropoda</taxon>
        <taxon>Hexapoda</taxon>
        <taxon>Insecta</taxon>
        <taxon>Pterygota</taxon>
        <taxon>Neoptera</taxon>
        <taxon>Polyneoptera</taxon>
        <taxon>Dictyoptera</taxon>
        <taxon>Blattodea</taxon>
        <taxon>Blaberoidea</taxon>
        <taxon>Blaberidae</taxon>
        <taxon>Diplopterinae</taxon>
        <taxon>Diploptera</taxon>
    </lineage>
</organism>
<evidence type="ECO:0000256" key="4">
    <source>
        <dbReference type="ARBA" id="ARBA00022824"/>
    </source>
</evidence>
<reference evidence="12" key="2">
    <citation type="submission" date="2023-05" db="EMBL/GenBank/DDBJ databases">
        <authorList>
            <person name="Fouks B."/>
        </authorList>
    </citation>
    <scope>NUCLEOTIDE SEQUENCE</scope>
    <source>
        <strain evidence="12">Stay&amp;Tobe</strain>
        <tissue evidence="12">Testes</tissue>
    </source>
</reference>
<dbReference type="EMBL" id="JASPKZ010001212">
    <property type="protein sequence ID" value="KAJ9598525.1"/>
    <property type="molecule type" value="Genomic_DNA"/>
</dbReference>
<comment type="caution">
    <text evidence="12">The sequence shown here is derived from an EMBL/GenBank/DDBJ whole genome shotgun (WGS) entry which is preliminary data.</text>
</comment>
<keyword evidence="10" id="KW-0812">Transmembrane</keyword>
<keyword evidence="10" id="KW-1133">Transmembrane helix</keyword>
<protein>
    <recommendedName>
        <fullName evidence="7">Lipid droplet-regulating VLDL assembly factor AUP1</fullName>
    </recommendedName>
    <alternativeName>
        <fullName evidence="8">Ancient ubiquitous protein 1</fullName>
    </alternativeName>
</protein>
<dbReference type="InterPro" id="IPR048056">
    <property type="entry name" value="AUP1_CUE"/>
</dbReference>
<dbReference type="GO" id="GO:0036503">
    <property type="term" value="P:ERAD pathway"/>
    <property type="evidence" value="ECO:0007669"/>
    <property type="project" value="InterPro"/>
</dbReference>
<evidence type="ECO:0000259" key="11">
    <source>
        <dbReference type="PROSITE" id="PS51140"/>
    </source>
</evidence>
<gene>
    <name evidence="12" type="ORF">L9F63_010796</name>
</gene>
<dbReference type="PANTHER" id="PTHR15486">
    <property type="entry name" value="ANCIENT UBIQUITOUS PROTEIN"/>
    <property type="match status" value="1"/>
</dbReference>
<feature type="region of interest" description="Disordered" evidence="9">
    <location>
        <begin position="337"/>
        <end position="379"/>
    </location>
</feature>
<dbReference type="CDD" id="cd14420">
    <property type="entry name" value="CUE_AUP1"/>
    <property type="match status" value="1"/>
</dbReference>
<comment type="subcellular location">
    <subcellularLocation>
        <location evidence="1">Endoplasmic reticulum membrane</location>
        <topology evidence="1">Peripheral membrane protein</topology>
    </subcellularLocation>
    <subcellularLocation>
        <location evidence="2">Lipid droplet</location>
    </subcellularLocation>
</comment>
<evidence type="ECO:0000256" key="7">
    <source>
        <dbReference type="ARBA" id="ARBA00035685"/>
    </source>
</evidence>
<dbReference type="InterPro" id="IPR003892">
    <property type="entry name" value="CUE"/>
</dbReference>
<evidence type="ECO:0000256" key="9">
    <source>
        <dbReference type="SAM" id="MobiDB-lite"/>
    </source>
</evidence>
<dbReference type="GO" id="GO:0005789">
    <property type="term" value="C:endoplasmic reticulum membrane"/>
    <property type="evidence" value="ECO:0007669"/>
    <property type="project" value="UniProtKB-SubCell"/>
</dbReference>
<proteinExistence type="inferred from homology"/>
<keyword evidence="4" id="KW-0256">Endoplasmic reticulum</keyword>
<keyword evidence="13" id="KW-1185">Reference proteome</keyword>
<evidence type="ECO:0000256" key="2">
    <source>
        <dbReference type="ARBA" id="ARBA00004502"/>
    </source>
</evidence>
<evidence type="ECO:0000256" key="6">
    <source>
        <dbReference type="ARBA" id="ARBA00035634"/>
    </source>
</evidence>
<dbReference type="GO" id="GO:0005811">
    <property type="term" value="C:lipid droplet"/>
    <property type="evidence" value="ECO:0007669"/>
    <property type="project" value="UniProtKB-SubCell"/>
</dbReference>
<keyword evidence="5 10" id="KW-0472">Membrane</keyword>
<dbReference type="Gene3D" id="1.10.8.10">
    <property type="entry name" value="DNA helicase RuvA subunit, C-terminal domain"/>
    <property type="match status" value="1"/>
</dbReference>
<evidence type="ECO:0000256" key="3">
    <source>
        <dbReference type="ARBA" id="ARBA00022677"/>
    </source>
</evidence>
<comment type="similarity">
    <text evidence="6">Belongs to the AUP1 family.</text>
</comment>
<dbReference type="Proteomes" id="UP001233999">
    <property type="component" value="Unassembled WGS sequence"/>
</dbReference>
<evidence type="ECO:0000256" key="8">
    <source>
        <dbReference type="ARBA" id="ARBA00035713"/>
    </source>
</evidence>
<evidence type="ECO:0000256" key="5">
    <source>
        <dbReference type="ARBA" id="ARBA00023136"/>
    </source>
</evidence>
<evidence type="ECO:0000256" key="10">
    <source>
        <dbReference type="SAM" id="Phobius"/>
    </source>
</evidence>
<dbReference type="SUPFAM" id="SSF69593">
    <property type="entry name" value="Glycerol-3-phosphate (1)-acyltransferase"/>
    <property type="match status" value="1"/>
</dbReference>
<keyword evidence="3" id="KW-0551">Lipid droplet</keyword>
<name>A0AAD8EPN2_DIPPU</name>
<evidence type="ECO:0000313" key="13">
    <source>
        <dbReference type="Proteomes" id="UP001233999"/>
    </source>
</evidence>
<dbReference type="GO" id="GO:0043130">
    <property type="term" value="F:ubiquitin binding"/>
    <property type="evidence" value="ECO:0007669"/>
    <property type="project" value="InterPro"/>
</dbReference>
<feature type="compositionally biased region" description="Low complexity" evidence="9">
    <location>
        <begin position="355"/>
        <end position="369"/>
    </location>
</feature>
<reference evidence="12" key="1">
    <citation type="journal article" date="2023" name="IScience">
        <title>Live-bearing cockroach genome reveals convergent evolutionary mechanisms linked to viviparity in insects and beyond.</title>
        <authorList>
            <person name="Fouks B."/>
            <person name="Harrison M.C."/>
            <person name="Mikhailova A.A."/>
            <person name="Marchal E."/>
            <person name="English S."/>
            <person name="Carruthers M."/>
            <person name="Jennings E.C."/>
            <person name="Chiamaka E.L."/>
            <person name="Frigard R.A."/>
            <person name="Pippel M."/>
            <person name="Attardo G.M."/>
            <person name="Benoit J.B."/>
            <person name="Bornberg-Bauer E."/>
            <person name="Tobe S.S."/>
        </authorList>
    </citation>
    <scope>NUCLEOTIDE SEQUENCE</scope>
    <source>
        <strain evidence="12">Stay&amp;Tobe</strain>
    </source>
</reference>
<dbReference type="Pfam" id="PF02845">
    <property type="entry name" value="CUE"/>
    <property type="match status" value="1"/>
</dbReference>
<dbReference type="SMART" id="SM00546">
    <property type="entry name" value="CUE"/>
    <property type="match status" value="1"/>
</dbReference>
<evidence type="ECO:0000313" key="12">
    <source>
        <dbReference type="EMBL" id="KAJ9598525.1"/>
    </source>
</evidence>
<feature type="transmembrane region" description="Helical" evidence="10">
    <location>
        <begin position="21"/>
        <end position="49"/>
    </location>
</feature>
<evidence type="ECO:0000256" key="1">
    <source>
        <dbReference type="ARBA" id="ARBA00004406"/>
    </source>
</evidence>
<dbReference type="PANTHER" id="PTHR15486:SF96">
    <property type="entry name" value="LIPID DROPLET-REGULATING VLDL ASSEMBLY FACTOR AUP1"/>
    <property type="match status" value="1"/>
</dbReference>
<feature type="compositionally biased region" description="Polar residues" evidence="9">
    <location>
        <begin position="337"/>
        <end position="354"/>
    </location>
</feature>
<accession>A0AAD8EPN2</accession>
<dbReference type="PROSITE" id="PS51140">
    <property type="entry name" value="CUE"/>
    <property type="match status" value="1"/>
</dbReference>
<feature type="domain" description="CUE" evidence="11">
    <location>
        <begin position="288"/>
        <end position="330"/>
    </location>
</feature>
<dbReference type="AlphaFoldDB" id="A0AAD8EPN2"/>
<sequence>MSNVEVKTLFDENRYPSGWKALFLILYTPVGLLLATIRFLFALHVLLAASLLPQLPAVKSVILRCMCVVLGLVVKQESITGRDENLKVLVANHISPCDHVAVHLVAGSVTPSAWDLPASLGWVLGMKDLGLRQGKDSLVANIRSHFEKSTAPLLCFPEGTTTSGKVGLLKFSQWPFSLMDAIQPVTVKIWRPPIADVAASALATGIWGDIFWFLFVPFTVFSIKFLPSMAKEERESDSQIADRTAKVIASDLGIATTQHTASDKTEYEKRYLLEQNQPIAVRPTSSTELQRMARQVGEVLPYVPHNVIVRDLARTRSVDVTIANILEGVVTYTPQPVESTPLPSTSSVPETVNIPSTSTSAPSTSSSTTNLCLDTSAPSFPRSAQERMLSFNERKARLIESARQRYIEKHGLKNVGLNC</sequence>